<reference evidence="3 4" key="1">
    <citation type="journal article" date="2017" name="Sci. Rep.">
        <title>Analysis of the CRISPR-Cas system in bacteriophages active on epidemic strains of Vibrio cholerae in Bangladesh.</title>
        <authorList>
            <person name="Naser I.B."/>
            <person name="Hoque M.M."/>
            <person name="Nahid M.A."/>
            <person name="Tareq T.M."/>
            <person name="Rocky M.K."/>
            <person name="Faruque S.M."/>
        </authorList>
    </citation>
    <scope>NUCLEOTIDE SEQUENCE [LARGE SCALE GENOMIC DNA]</scope>
</reference>
<evidence type="ECO:0000313" key="4">
    <source>
        <dbReference type="Proteomes" id="UP000240755"/>
    </source>
</evidence>
<evidence type="ECO:0000313" key="3">
    <source>
        <dbReference type="EMBL" id="ASU01170.1"/>
    </source>
</evidence>
<keyword evidence="1" id="KW-0237">DNA synthesis</keyword>
<proteinExistence type="predicted"/>
<accession>A0A2D0XQH8</accession>
<dbReference type="SUPFAM" id="SSF52540">
    <property type="entry name" value="P-loop containing nucleoside triphosphate hydrolases"/>
    <property type="match status" value="1"/>
</dbReference>
<keyword evidence="3" id="KW-0418">Kinase</keyword>
<dbReference type="EMBL" id="MF574151">
    <property type="protein sequence ID" value="ASU01170.1"/>
    <property type="molecule type" value="Genomic_DNA"/>
</dbReference>
<feature type="domain" description="Deoxynucleoside kinase" evidence="2">
    <location>
        <begin position="5"/>
        <end position="189"/>
    </location>
</feature>
<dbReference type="InterPro" id="IPR031314">
    <property type="entry name" value="DNK_dom"/>
</dbReference>
<dbReference type="GO" id="GO:0019136">
    <property type="term" value="F:deoxynucleoside kinase activity"/>
    <property type="evidence" value="ECO:0007669"/>
    <property type="project" value="TreeGrafter"/>
</dbReference>
<dbReference type="PANTHER" id="PTHR10513">
    <property type="entry name" value="DEOXYNUCLEOSIDE KINASE"/>
    <property type="match status" value="1"/>
</dbReference>
<evidence type="ECO:0000259" key="2">
    <source>
        <dbReference type="Pfam" id="PF01712"/>
    </source>
</evidence>
<name>A0A2D0XQH8_9CAUD</name>
<dbReference type="InterPro" id="IPR027417">
    <property type="entry name" value="P-loop_NTPase"/>
</dbReference>
<dbReference type="Pfam" id="PF01712">
    <property type="entry name" value="dNK"/>
    <property type="match status" value="1"/>
</dbReference>
<protein>
    <submittedName>
        <fullName evidence="3">Putative deoxyribonucleoside kinase</fullName>
    </submittedName>
</protein>
<dbReference type="Proteomes" id="UP000240755">
    <property type="component" value="Segment"/>
</dbReference>
<sequence>MQIVAIEANIGAGKSTLLKPLQRELELWSGEEWNVLIEPVDEDPEFHRLLKVYIENPHVPEERIKFQKYLTNQRQEMLRDIPDGNYIIERSLFSDIVFCQLNFLMMERPDAHYMDYFYDIKRRLTDYPQINAIVYLDKDPQSCIESIAKRGREGEDGYTLDYITDVKRFHDACLPQIAREYNTTLLTFELGKGYAKPSVVAAQVMEALYD</sequence>
<dbReference type="GO" id="GO:0071897">
    <property type="term" value="P:DNA biosynthetic process"/>
    <property type="evidence" value="ECO:0007669"/>
    <property type="project" value="UniProtKB-KW"/>
</dbReference>
<evidence type="ECO:0000256" key="1">
    <source>
        <dbReference type="ARBA" id="ARBA00022634"/>
    </source>
</evidence>
<organism evidence="3 4">
    <name type="scientific">Vibrio phage JSF25</name>
    <dbReference type="NCBI Taxonomy" id="2026085"/>
    <lineage>
        <taxon>Viruses</taxon>
        <taxon>Duplodnaviria</taxon>
        <taxon>Heunggongvirae</taxon>
        <taxon>Uroviricota</taxon>
        <taxon>Caudoviricetes</taxon>
        <taxon>Autographivirales</taxon>
        <taxon>Autotranscriptaviridae</taxon>
        <taxon>Studiervirinae</taxon>
        <taxon>Chatterjeevirus</taxon>
        <taxon>Chatterjeevirus ICP3</taxon>
    </lineage>
</organism>
<dbReference type="InterPro" id="IPR050566">
    <property type="entry name" value="Deoxyribonucleoside_kinase"/>
</dbReference>
<keyword evidence="3" id="KW-0808">Transferase</keyword>
<dbReference type="PANTHER" id="PTHR10513:SF35">
    <property type="entry name" value="DEOXYADENOSINE KINASE"/>
    <property type="match status" value="1"/>
</dbReference>
<dbReference type="Gene3D" id="3.40.50.300">
    <property type="entry name" value="P-loop containing nucleotide triphosphate hydrolases"/>
    <property type="match status" value="1"/>
</dbReference>